<evidence type="ECO:0000313" key="2">
    <source>
        <dbReference type="Proteomes" id="UP000004980"/>
    </source>
</evidence>
<accession>A0ABN0FSP2</accession>
<dbReference type="Pfam" id="PF03500">
    <property type="entry name" value="Cellsynth_D"/>
    <property type="match status" value="1"/>
</dbReference>
<gene>
    <name evidence="1" type="ORF">WQE_07012</name>
</gene>
<name>A0ABN0FSP2_9BURK</name>
<organism evidence="1 2">
    <name type="scientific">Paraburkholderia hospita</name>
    <dbReference type="NCBI Taxonomy" id="169430"/>
    <lineage>
        <taxon>Bacteria</taxon>
        <taxon>Pseudomonadati</taxon>
        <taxon>Pseudomonadota</taxon>
        <taxon>Betaproteobacteria</taxon>
        <taxon>Burkholderiales</taxon>
        <taxon>Burkholderiaceae</taxon>
        <taxon>Paraburkholderia</taxon>
    </lineage>
</organism>
<evidence type="ECO:0008006" key="3">
    <source>
        <dbReference type="Google" id="ProtNLM"/>
    </source>
</evidence>
<sequence>MSEYWKQCLPGKPYAPVINLSDMQDEHTATLLDYYTRHQTSVQWRGFLTALAEEFETQIDTSQLRMLMSRIGARFAAKHPAGECTTLDDLAAFLNSIWSGLDWGFVRLAERDDYLSIEHCCAPLAAFGERAAPWASAFLEGAYQHWLHELGAGSLALQEYQSANAHTYEFRLLKAP</sequence>
<dbReference type="Gene3D" id="3.30.70.2590">
    <property type="match status" value="1"/>
</dbReference>
<reference evidence="1 2" key="1">
    <citation type="journal article" date="2012" name="J. Bacteriol.">
        <title>Draft Genome Sequence of the Soil Bacterium Burkholderia terrae Strain BS001, Which Interacts with Fungal Surface Structures.</title>
        <authorList>
            <person name="Nazir R."/>
            <person name="Hansen M.A."/>
            <person name="Sorensen S."/>
            <person name="van Elsas J.D."/>
        </authorList>
    </citation>
    <scope>NUCLEOTIDE SEQUENCE [LARGE SCALE GENOMIC DNA]</scope>
    <source>
        <strain evidence="1 2">BS001</strain>
    </source>
</reference>
<dbReference type="EMBL" id="AKAU01000052">
    <property type="protein sequence ID" value="EIN01851.1"/>
    <property type="molecule type" value="Genomic_DNA"/>
</dbReference>
<proteinExistence type="predicted"/>
<dbReference type="InterPro" id="IPR022798">
    <property type="entry name" value="BcsD_bac"/>
</dbReference>
<dbReference type="RefSeq" id="WP_007579124.1">
    <property type="nucleotide sequence ID" value="NZ_AKAU01000052.1"/>
</dbReference>
<dbReference type="GeneID" id="55531908"/>
<dbReference type="Proteomes" id="UP000004980">
    <property type="component" value="Unassembled WGS sequence"/>
</dbReference>
<dbReference type="InterPro" id="IPR038470">
    <property type="entry name" value="Cellsynth_D_sf"/>
</dbReference>
<evidence type="ECO:0000313" key="1">
    <source>
        <dbReference type="EMBL" id="EIN01851.1"/>
    </source>
</evidence>
<keyword evidence="2" id="KW-1185">Reference proteome</keyword>
<comment type="caution">
    <text evidence="1">The sequence shown here is derived from an EMBL/GenBank/DDBJ whole genome shotgun (WGS) entry which is preliminary data.</text>
</comment>
<protein>
    <recommendedName>
        <fullName evidence="3">Cellulose synthase subunit D</fullName>
    </recommendedName>
</protein>